<dbReference type="InParanoid" id="Q0UKE7"/>
<protein>
    <recommendedName>
        <fullName evidence="1">Carboxylesterase type B domain-containing protein</fullName>
    </recommendedName>
</protein>
<dbReference type="HOGENOM" id="CLU_2004723_0_0_1"/>
<evidence type="ECO:0000313" key="2">
    <source>
        <dbReference type="EMBL" id="EAT85233.2"/>
    </source>
</evidence>
<dbReference type="RefSeq" id="XP_001798094.1">
    <property type="nucleotide sequence ID" value="XM_001798042.1"/>
</dbReference>
<sequence length="124" mass="13045">MTGLISPENVVQFRAIPYATIPARFARSILKTDLDGTQDFTKHGGGPLPGDIIPPASSESACLILQLAIPLALLQDPDHASKLPVLVYFHGGGFVLGGLSPSLSISLHKLTLSQASTNNTTPRC</sequence>
<dbReference type="GeneID" id="5974987"/>
<organism evidence="2 3">
    <name type="scientific">Phaeosphaeria nodorum (strain SN15 / ATCC MYA-4574 / FGSC 10173)</name>
    <name type="common">Glume blotch fungus</name>
    <name type="synonym">Parastagonospora nodorum</name>
    <dbReference type="NCBI Taxonomy" id="321614"/>
    <lineage>
        <taxon>Eukaryota</taxon>
        <taxon>Fungi</taxon>
        <taxon>Dikarya</taxon>
        <taxon>Ascomycota</taxon>
        <taxon>Pezizomycotina</taxon>
        <taxon>Dothideomycetes</taxon>
        <taxon>Pleosporomycetidae</taxon>
        <taxon>Pleosporales</taxon>
        <taxon>Pleosporineae</taxon>
        <taxon>Phaeosphaeriaceae</taxon>
        <taxon>Parastagonospora</taxon>
    </lineage>
</organism>
<reference evidence="3" key="1">
    <citation type="journal article" date="2007" name="Plant Cell">
        <title>Dothideomycete-plant interactions illuminated by genome sequencing and EST analysis of the wheat pathogen Stagonospora nodorum.</title>
        <authorList>
            <person name="Hane J.K."/>
            <person name="Lowe R.G."/>
            <person name="Solomon P.S."/>
            <person name="Tan K.C."/>
            <person name="Schoch C.L."/>
            <person name="Spatafora J.W."/>
            <person name="Crous P.W."/>
            <person name="Kodira C."/>
            <person name="Birren B.W."/>
            <person name="Galagan J.E."/>
            <person name="Torriani S.F."/>
            <person name="McDonald B.A."/>
            <person name="Oliver R.P."/>
        </authorList>
    </citation>
    <scope>NUCLEOTIDE SEQUENCE [LARGE SCALE GENOMIC DNA]</scope>
    <source>
        <strain evidence="3">SN15 / ATCC MYA-4574 / FGSC 10173</strain>
    </source>
</reference>
<dbReference type="SUPFAM" id="SSF53474">
    <property type="entry name" value="alpha/beta-Hydrolases"/>
    <property type="match status" value="1"/>
</dbReference>
<dbReference type="VEuPathDB" id="FungiDB:JI435_305570"/>
<evidence type="ECO:0000259" key="1">
    <source>
        <dbReference type="Pfam" id="PF00135"/>
    </source>
</evidence>
<proteinExistence type="predicted"/>
<dbReference type="InterPro" id="IPR029058">
    <property type="entry name" value="AB_hydrolase_fold"/>
</dbReference>
<dbReference type="EMBL" id="CH445335">
    <property type="protein sequence ID" value="EAT85233.2"/>
    <property type="molecule type" value="Genomic_DNA"/>
</dbReference>
<feature type="domain" description="Carboxylesterase type B" evidence="1">
    <location>
        <begin position="9"/>
        <end position="100"/>
    </location>
</feature>
<dbReference type="Proteomes" id="UP000001055">
    <property type="component" value="Unassembled WGS sequence"/>
</dbReference>
<gene>
    <name evidence="2" type="ORF">SNOG_07767</name>
</gene>
<dbReference type="AlphaFoldDB" id="Q0UKE7"/>
<dbReference type="InterPro" id="IPR002018">
    <property type="entry name" value="CarbesteraseB"/>
</dbReference>
<accession>Q0UKE7</accession>
<dbReference type="KEGG" id="pno:SNOG_07767"/>
<dbReference type="Gene3D" id="3.40.50.1820">
    <property type="entry name" value="alpha/beta hydrolase"/>
    <property type="match status" value="1"/>
</dbReference>
<dbReference type="Pfam" id="PF00135">
    <property type="entry name" value="COesterase"/>
    <property type="match status" value="1"/>
</dbReference>
<evidence type="ECO:0000313" key="3">
    <source>
        <dbReference type="Proteomes" id="UP000001055"/>
    </source>
</evidence>
<name>Q0UKE7_PHANO</name>